<reference evidence="2 3" key="1">
    <citation type="submission" date="2019-05" db="EMBL/GenBank/DDBJ databases">
        <title>Emergence of the Ug99 lineage of the wheat stem rust pathogen through somatic hybridization.</title>
        <authorList>
            <person name="Li F."/>
            <person name="Upadhyaya N.M."/>
            <person name="Sperschneider J."/>
            <person name="Matny O."/>
            <person name="Nguyen-Phuc H."/>
            <person name="Mago R."/>
            <person name="Raley C."/>
            <person name="Miller M.E."/>
            <person name="Silverstein K.A.T."/>
            <person name="Henningsen E."/>
            <person name="Hirsch C.D."/>
            <person name="Visser B."/>
            <person name="Pretorius Z.A."/>
            <person name="Steffenson B.J."/>
            <person name="Schwessinger B."/>
            <person name="Dodds P.N."/>
            <person name="Figueroa M."/>
        </authorList>
    </citation>
    <scope>NUCLEOTIDE SEQUENCE [LARGE SCALE GENOMIC DNA]</scope>
    <source>
        <strain evidence="2 3">Ug99</strain>
    </source>
</reference>
<proteinExistence type="predicted"/>
<accession>A0A5B0LJT3</accession>
<dbReference type="AlphaFoldDB" id="A0A5B0LJT3"/>
<dbReference type="EMBL" id="VDEP01000513">
    <property type="protein sequence ID" value="KAA1064326.1"/>
    <property type="molecule type" value="Genomic_DNA"/>
</dbReference>
<evidence type="ECO:0000256" key="1">
    <source>
        <dbReference type="SAM" id="MobiDB-lite"/>
    </source>
</evidence>
<dbReference type="Proteomes" id="UP000325313">
    <property type="component" value="Unassembled WGS sequence"/>
</dbReference>
<sequence>MVVSATFCPIIGLSEITSKKSPASRSWAYNQNNGNLHSRAENTVSPPPQAQPASAHRQIQTPRRSLFPLPAFLYEYERERSTMMSLSYLQSFEIPDLSKLSALELDFSKLIIIDHLSGHFLALVRVHPSDARKAGPGKSE</sequence>
<protein>
    <submittedName>
        <fullName evidence="2">Uncharacterized protein</fullName>
    </submittedName>
</protein>
<evidence type="ECO:0000313" key="3">
    <source>
        <dbReference type="Proteomes" id="UP000325313"/>
    </source>
</evidence>
<comment type="caution">
    <text evidence="2">The sequence shown here is derived from an EMBL/GenBank/DDBJ whole genome shotgun (WGS) entry which is preliminary data.</text>
</comment>
<name>A0A5B0LJT3_PUCGR</name>
<feature type="region of interest" description="Disordered" evidence="1">
    <location>
        <begin position="27"/>
        <end position="60"/>
    </location>
</feature>
<evidence type="ECO:0000313" key="2">
    <source>
        <dbReference type="EMBL" id="KAA1064326.1"/>
    </source>
</evidence>
<feature type="compositionally biased region" description="Polar residues" evidence="1">
    <location>
        <begin position="27"/>
        <end position="44"/>
    </location>
</feature>
<organism evidence="2 3">
    <name type="scientific">Puccinia graminis f. sp. tritici</name>
    <dbReference type="NCBI Taxonomy" id="56615"/>
    <lineage>
        <taxon>Eukaryota</taxon>
        <taxon>Fungi</taxon>
        <taxon>Dikarya</taxon>
        <taxon>Basidiomycota</taxon>
        <taxon>Pucciniomycotina</taxon>
        <taxon>Pucciniomycetes</taxon>
        <taxon>Pucciniales</taxon>
        <taxon>Pucciniaceae</taxon>
        <taxon>Puccinia</taxon>
    </lineage>
</organism>
<gene>
    <name evidence="2" type="ORF">PGTUg99_014523</name>
</gene>